<accession>A0A9N7RHC7</accession>
<feature type="compositionally biased region" description="Low complexity" evidence="1">
    <location>
        <begin position="149"/>
        <end position="160"/>
    </location>
</feature>
<dbReference type="InterPro" id="IPR012337">
    <property type="entry name" value="RNaseH-like_sf"/>
</dbReference>
<dbReference type="Pfam" id="PF25908">
    <property type="entry name" value="DUF7963"/>
    <property type="match status" value="1"/>
</dbReference>
<reference evidence="3" key="1">
    <citation type="submission" date="2019-12" db="EMBL/GenBank/DDBJ databases">
        <authorList>
            <person name="Scholes J."/>
        </authorList>
    </citation>
    <scope>NUCLEOTIDE SEQUENCE</scope>
</reference>
<sequence>MSNANSPPTNASPEPAAAGALSKRYEGLVALRTKAVKGKGAWYWAHFEPILIKNPETDFPTAVKLRCTLCGAAFSASNPSRTASEHLKRGSCPNFSFMMKPISQLPPLASPSSHRKRSLESQQAAGTSLDVNPINVIYSSRTSHEMAFSPAQSGQPQKSSPKPPVLSGGREDLRPLAQLEDSVKKLKIPKTLSVPTLSKVQVDKAFDLLADWFYESCGSFTFSSVEHPKFNAFLNQVGLPGFLKREFLCTRLDSKYGEVSRESEARINDAAFFQISSDGWRSNNSKNGDKFLVNFSVNLPNGTRVFQKALCLNKGTLPSQYVKEVMWEAVQSICGNNVQRCVGIVSDKHRQKALKNLELENNWMVNVPCQIQGFLSLINDLITELPLFSSVKQNCLKIANLINHHPQVQKCIPSFRSQAFECASFIRVFSSKCVVSKNFSPFMVMLEDILTCSQILHLLVSDKSYKALCLEHILAREVADIIQDVGFWKNAEAARLLVIQVMSMVKEMETERPLISRCLPLWNELRAKIKEWCAKHGFTEGPIEHIIEARFQKNYHPAWPASFILDPLNLVKDGNGKYLPPFNILTSVQEEDVEKLVIRLVPKEEADVALMELVKWRSEGLEPLYAQAVQVRQLDNLTGKLKIANPQSSRLVWETCCLKEFKSLSKVAVRLLFLHGTAFGFKCGQASMGWFCGPGAGLERAQKMAYVAAQARLGKSNLLGGEEIELCEEDCGFCA</sequence>
<dbReference type="PANTHER" id="PTHR32166:SF24">
    <property type="entry name" value="F16P17.2 PROTEIN"/>
    <property type="match status" value="1"/>
</dbReference>
<keyword evidence="4" id="KW-1185">Reference proteome</keyword>
<comment type="caution">
    <text evidence="3">The sequence shown here is derived from an EMBL/GenBank/DDBJ whole genome shotgun (WGS) entry which is preliminary data.</text>
</comment>
<evidence type="ECO:0000313" key="3">
    <source>
        <dbReference type="EMBL" id="CAA0830756.1"/>
    </source>
</evidence>
<dbReference type="SUPFAM" id="SSF53098">
    <property type="entry name" value="Ribonuclease H-like"/>
    <property type="match status" value="1"/>
</dbReference>
<evidence type="ECO:0000313" key="4">
    <source>
        <dbReference type="Proteomes" id="UP001153555"/>
    </source>
</evidence>
<proteinExistence type="predicted"/>
<dbReference type="PANTHER" id="PTHR32166">
    <property type="entry name" value="OSJNBA0013A04.12 PROTEIN"/>
    <property type="match status" value="1"/>
</dbReference>
<feature type="region of interest" description="Disordered" evidence="1">
    <location>
        <begin position="106"/>
        <end position="125"/>
    </location>
</feature>
<dbReference type="Proteomes" id="UP001153555">
    <property type="component" value="Unassembled WGS sequence"/>
</dbReference>
<dbReference type="OrthoDB" id="1873691at2759"/>
<evidence type="ECO:0000256" key="1">
    <source>
        <dbReference type="SAM" id="MobiDB-lite"/>
    </source>
</evidence>
<organism evidence="3 4">
    <name type="scientific">Striga hermonthica</name>
    <name type="common">Purple witchweed</name>
    <name type="synonym">Buchnera hermonthica</name>
    <dbReference type="NCBI Taxonomy" id="68872"/>
    <lineage>
        <taxon>Eukaryota</taxon>
        <taxon>Viridiplantae</taxon>
        <taxon>Streptophyta</taxon>
        <taxon>Embryophyta</taxon>
        <taxon>Tracheophyta</taxon>
        <taxon>Spermatophyta</taxon>
        <taxon>Magnoliopsida</taxon>
        <taxon>eudicotyledons</taxon>
        <taxon>Gunneridae</taxon>
        <taxon>Pentapetalae</taxon>
        <taxon>asterids</taxon>
        <taxon>lamiids</taxon>
        <taxon>Lamiales</taxon>
        <taxon>Orobanchaceae</taxon>
        <taxon>Buchnereae</taxon>
        <taxon>Striga</taxon>
    </lineage>
</organism>
<name>A0A9N7RHC7_STRHE</name>
<dbReference type="InterPro" id="IPR058269">
    <property type="entry name" value="DUF7963"/>
</dbReference>
<evidence type="ECO:0000259" key="2">
    <source>
        <dbReference type="Pfam" id="PF25908"/>
    </source>
</evidence>
<dbReference type="AlphaFoldDB" id="A0A9N7RHC7"/>
<dbReference type="EMBL" id="CACSLK010027831">
    <property type="protein sequence ID" value="CAA0830756.1"/>
    <property type="molecule type" value="Genomic_DNA"/>
</dbReference>
<feature type="domain" description="DUF7963" evidence="2">
    <location>
        <begin position="16"/>
        <end position="96"/>
    </location>
</feature>
<gene>
    <name evidence="3" type="ORF">SHERM_26146</name>
</gene>
<protein>
    <recommendedName>
        <fullName evidence="2">DUF7963 domain-containing protein</fullName>
    </recommendedName>
</protein>
<feature type="region of interest" description="Disordered" evidence="1">
    <location>
        <begin position="147"/>
        <end position="171"/>
    </location>
</feature>